<gene>
    <name evidence="7 10" type="primary">mshA</name>
    <name evidence="10" type="ORF">DV701_08505</name>
</gene>
<feature type="binding site" evidence="7">
    <location>
        <position position="107"/>
    </location>
    <ligand>
        <name>1D-myo-inositol 3-phosphate</name>
        <dbReference type="ChEBI" id="CHEBI:58401"/>
    </ligand>
</feature>
<dbReference type="EMBL" id="CP031229">
    <property type="protein sequence ID" value="AXH98008.1"/>
    <property type="molecule type" value="Genomic_DNA"/>
</dbReference>
<dbReference type="OrthoDB" id="9810929at2"/>
<dbReference type="Pfam" id="PF13579">
    <property type="entry name" value="Glyco_trans_4_4"/>
    <property type="match status" value="1"/>
</dbReference>
<evidence type="ECO:0000256" key="4">
    <source>
        <dbReference type="ARBA" id="ARBA00022723"/>
    </source>
</evidence>
<dbReference type="PANTHER" id="PTHR12526">
    <property type="entry name" value="GLYCOSYLTRANSFERASE"/>
    <property type="match status" value="1"/>
</dbReference>
<dbReference type="GO" id="GO:0000287">
    <property type="term" value="F:magnesium ion binding"/>
    <property type="evidence" value="ECO:0007669"/>
    <property type="project" value="UniProtKB-UniRule"/>
</dbReference>
<dbReference type="Gene3D" id="3.40.50.2000">
    <property type="entry name" value="Glycogen Phosphorylase B"/>
    <property type="match status" value="2"/>
</dbReference>
<feature type="binding site" evidence="7">
    <location>
        <position position="74"/>
    </location>
    <ligand>
        <name>1D-myo-inositol 3-phosphate</name>
        <dbReference type="ChEBI" id="CHEBI:58401"/>
    </ligand>
</feature>
<evidence type="ECO:0000259" key="8">
    <source>
        <dbReference type="Pfam" id="PF00534"/>
    </source>
</evidence>
<keyword evidence="4 7" id="KW-0479">Metal-binding</keyword>
<feature type="binding site" evidence="7">
    <location>
        <position position="230"/>
    </location>
    <ligand>
        <name>UDP-N-acetyl-alpha-D-glucosamine</name>
        <dbReference type="ChEBI" id="CHEBI:57705"/>
    </ligand>
</feature>
<comment type="similarity">
    <text evidence="1 7">Belongs to the glycosyltransferase group 1 family. MshA subfamily.</text>
</comment>
<dbReference type="Proteomes" id="UP000253790">
    <property type="component" value="Chromosome"/>
</dbReference>
<sequence length="420" mass="44428">MVTVHTSPLERPGTGDAGGLNVYVVETATRLARRGVLVEVFTRATSRSQGERVRLAPGVTVHHVTAGPLEGLGKADLPGQLCAFAADFSHHLAGRPDGQLDVIHAHYWLSGQVGWVTSDRFDVPLVQTMHTMAKVKNRALAAGDDPEPRGREIGEEQVVEVADALVANTPDEARQLVELYGADPASVHVVAPGVAVETFRPGPQDEARRAVGLPQDAVVLLFVGRIQPLKAPDVLVRAAGELVRRDPSLRDRLVVAVLGGLSGSGISRPDALRRVADEEGLADVLRVGPPVSREDLAQWYRAADLVAVPSYSESFGLVAVEALASGTPVVAARVGGLPWAVGDAGVLVDGHDPADWADALGAALERLSRPGQREVWGARAAAHAAQFSWENTVDALVDVYADAVEARRSGSQHHATRESA</sequence>
<feature type="binding site" evidence="7">
    <location>
        <position position="151"/>
    </location>
    <ligand>
        <name>1D-myo-inositol 3-phosphate</name>
        <dbReference type="ChEBI" id="CHEBI:58401"/>
    </ligand>
</feature>
<reference evidence="10 11" key="1">
    <citation type="submission" date="2018-07" db="EMBL/GenBank/DDBJ databases">
        <title>Complete genome sequencing of Ornithinimicrobium sp. AMA3305.</title>
        <authorList>
            <person name="Bae J.-W."/>
        </authorList>
    </citation>
    <scope>NUCLEOTIDE SEQUENCE [LARGE SCALE GENOMIC DNA]</scope>
    <source>
        <strain evidence="10 11">AMA3305</strain>
    </source>
</reference>
<comment type="function">
    <text evidence="7">Catalyzes the transfer of a N-acetyl-glucosamine moiety to 1D-myo-inositol 3-phosphate to produce 1D-myo-inositol 2-acetamido-2-deoxy-glucopyranoside 3-phosphate in the mycothiol biosynthesis pathway.</text>
</comment>
<dbReference type="InterPro" id="IPR028098">
    <property type="entry name" value="Glyco_trans_4-like_N"/>
</dbReference>
<dbReference type="Pfam" id="PF00534">
    <property type="entry name" value="Glycos_transf_1"/>
    <property type="match status" value="1"/>
</dbReference>
<evidence type="ECO:0000256" key="6">
    <source>
        <dbReference type="ARBA" id="ARBA00048131"/>
    </source>
</evidence>
<dbReference type="HAMAP" id="MF_01695">
    <property type="entry name" value="MshA"/>
    <property type="match status" value="1"/>
</dbReference>
<evidence type="ECO:0000256" key="5">
    <source>
        <dbReference type="ARBA" id="ARBA00022842"/>
    </source>
</evidence>
<feature type="binding site" evidence="7">
    <location>
        <position position="19"/>
    </location>
    <ligand>
        <name>UDP-N-acetyl-alpha-D-glucosamine</name>
        <dbReference type="ChEBI" id="CHEBI:57705"/>
    </ligand>
</feature>
<comment type="subunit">
    <text evidence="7">Homodimer.</text>
</comment>
<feature type="domain" description="Glycosyl transferase family 1" evidence="8">
    <location>
        <begin position="204"/>
        <end position="366"/>
    </location>
</feature>
<evidence type="ECO:0000256" key="3">
    <source>
        <dbReference type="ARBA" id="ARBA00022679"/>
    </source>
</evidence>
<comment type="caution">
    <text evidence="7">Lacks conserved residue(s) required for the propagation of feature annotation.</text>
</comment>
<dbReference type="GO" id="GO:0008375">
    <property type="term" value="F:acetylglucosaminyltransferase activity"/>
    <property type="evidence" value="ECO:0007669"/>
    <property type="project" value="UniProtKB-UniRule"/>
</dbReference>
<evidence type="ECO:0000259" key="9">
    <source>
        <dbReference type="Pfam" id="PF13579"/>
    </source>
</evidence>
<dbReference type="KEGG" id="orn:DV701_08505"/>
<feature type="binding site" evidence="7">
    <location>
        <position position="303"/>
    </location>
    <ligand>
        <name>Mg(2+)</name>
        <dbReference type="ChEBI" id="CHEBI:18420"/>
    </ligand>
</feature>
<name>A0A345NSK0_9MICO</name>
<keyword evidence="5 7" id="KW-0460">Magnesium</keyword>
<evidence type="ECO:0000256" key="1">
    <source>
        <dbReference type="ARBA" id="ARBA00008449"/>
    </source>
</evidence>
<feature type="binding site" evidence="7">
    <location>
        <position position="313"/>
    </location>
    <ligand>
        <name>UDP-N-acetyl-alpha-D-glucosamine</name>
        <dbReference type="ChEBI" id="CHEBI:57705"/>
    </ligand>
</feature>
<feature type="binding site" evidence="7">
    <location>
        <position position="131"/>
    </location>
    <ligand>
        <name>1D-myo-inositol 3-phosphate</name>
        <dbReference type="ChEBI" id="CHEBI:58401"/>
    </ligand>
</feature>
<evidence type="ECO:0000313" key="11">
    <source>
        <dbReference type="Proteomes" id="UP000253790"/>
    </source>
</evidence>
<organism evidence="10 11">
    <name type="scientific">Ornithinimicrobium avium</name>
    <dbReference type="NCBI Taxonomy" id="2283195"/>
    <lineage>
        <taxon>Bacteria</taxon>
        <taxon>Bacillati</taxon>
        <taxon>Actinomycetota</taxon>
        <taxon>Actinomycetes</taxon>
        <taxon>Micrococcales</taxon>
        <taxon>Ornithinimicrobiaceae</taxon>
        <taxon>Ornithinimicrobium</taxon>
    </lineage>
</organism>
<keyword evidence="11" id="KW-1185">Reference proteome</keyword>
<keyword evidence="3 7" id="KW-0808">Transferase</keyword>
<feature type="binding site" evidence="7">
    <location>
        <position position="300"/>
    </location>
    <ligand>
        <name>Mg(2+)</name>
        <dbReference type="ChEBI" id="CHEBI:18420"/>
    </ligand>
</feature>
<feature type="binding site" evidence="7">
    <location>
        <position position="225"/>
    </location>
    <ligand>
        <name>UDP-N-acetyl-alpha-D-glucosamine</name>
        <dbReference type="ChEBI" id="CHEBI:57705"/>
    </ligand>
</feature>
<dbReference type="RefSeq" id="WP_114930930.1">
    <property type="nucleotide sequence ID" value="NZ_CP031229.1"/>
</dbReference>
<feature type="binding site" evidence="7">
    <location>
        <position position="291"/>
    </location>
    <ligand>
        <name>UDP-N-acetyl-alpha-D-glucosamine</name>
        <dbReference type="ChEBI" id="CHEBI:57705"/>
    </ligand>
</feature>
<dbReference type="AlphaFoldDB" id="A0A345NSK0"/>
<evidence type="ECO:0000256" key="2">
    <source>
        <dbReference type="ARBA" id="ARBA00022676"/>
    </source>
</evidence>
<dbReference type="InterPro" id="IPR017814">
    <property type="entry name" value="Mycothiol_biosynthesis_MshA"/>
</dbReference>
<feature type="binding site" evidence="7">
    <location>
        <position position="301"/>
    </location>
    <ligand>
        <name>Mg(2+)</name>
        <dbReference type="ChEBI" id="CHEBI:18420"/>
    </ligand>
</feature>
<protein>
    <recommendedName>
        <fullName evidence="7">D-inositol-3-phosphate glycosyltransferase</fullName>
        <ecNumber evidence="7">2.4.1.250</ecNumber>
    </recommendedName>
    <alternativeName>
        <fullName evidence="7">N-acetylglucosamine-inositol-phosphate N-acetylglucosaminyltransferase</fullName>
        <shortName evidence="7">GlcNAc-Ins-P N-acetylglucosaminyltransferase</shortName>
    </alternativeName>
</protein>
<feature type="binding site" evidence="7">
    <location>
        <position position="5"/>
    </location>
    <ligand>
        <name>1D-myo-inositol 3-phosphate</name>
        <dbReference type="ChEBI" id="CHEBI:58401"/>
    </ligand>
</feature>
<dbReference type="GO" id="GO:0010125">
    <property type="term" value="P:mycothiol biosynthetic process"/>
    <property type="evidence" value="ECO:0007669"/>
    <property type="project" value="UniProtKB-UniRule"/>
</dbReference>
<dbReference type="PANTHER" id="PTHR12526:SF510">
    <property type="entry name" value="D-INOSITOL 3-PHOSPHATE GLYCOSYLTRANSFERASE"/>
    <property type="match status" value="1"/>
</dbReference>
<feature type="domain" description="Glycosyltransferase subfamily 4-like N-terminal" evidence="9">
    <location>
        <begin position="18"/>
        <end position="193"/>
    </location>
</feature>
<keyword evidence="2 7" id="KW-0328">Glycosyltransferase</keyword>
<dbReference type="EC" id="2.4.1.250" evidence="7"/>
<feature type="binding site" evidence="7">
    <location>
        <position position="321"/>
    </location>
    <ligand>
        <name>UDP-N-acetyl-alpha-D-glucosamine</name>
        <dbReference type="ChEBI" id="CHEBI:57705"/>
    </ligand>
</feature>
<feature type="binding site" evidence="7">
    <location>
        <begin position="16"/>
        <end position="21"/>
    </location>
    <ligand>
        <name>1D-myo-inositol 3-phosphate</name>
        <dbReference type="ChEBI" id="CHEBI:58401"/>
    </ligand>
</feature>
<proteinExistence type="inferred from homology"/>
<dbReference type="GO" id="GO:0102710">
    <property type="term" value="F:D-inositol-3-phosphate glycosyltransferase activity"/>
    <property type="evidence" value="ECO:0007669"/>
    <property type="project" value="UniProtKB-EC"/>
</dbReference>
<evidence type="ECO:0000313" key="10">
    <source>
        <dbReference type="EMBL" id="AXH98008.1"/>
    </source>
</evidence>
<dbReference type="NCBIfam" id="TIGR03449">
    <property type="entry name" value="mycothiol_MshA"/>
    <property type="match status" value="1"/>
</dbReference>
<dbReference type="InterPro" id="IPR001296">
    <property type="entry name" value="Glyco_trans_1"/>
</dbReference>
<dbReference type="SUPFAM" id="SSF53756">
    <property type="entry name" value="UDP-Glycosyltransferase/glycogen phosphorylase"/>
    <property type="match status" value="1"/>
</dbReference>
<feature type="binding site" evidence="7">
    <location>
        <position position="327"/>
    </location>
    <ligand>
        <name>Mg(2+)</name>
        <dbReference type="ChEBI" id="CHEBI:18420"/>
    </ligand>
</feature>
<evidence type="ECO:0000256" key="7">
    <source>
        <dbReference type="HAMAP-Rule" id="MF_01695"/>
    </source>
</evidence>
<accession>A0A345NSK0</accession>
<comment type="catalytic activity">
    <reaction evidence="6 7">
        <text>1D-myo-inositol 3-phosphate + UDP-N-acetyl-alpha-D-glucosamine = 1D-myo-inositol 2-acetamido-2-deoxy-alpha-D-glucopyranoside 3-phosphate + UDP + H(+)</text>
        <dbReference type="Rhea" id="RHEA:26188"/>
        <dbReference type="ChEBI" id="CHEBI:15378"/>
        <dbReference type="ChEBI" id="CHEBI:57705"/>
        <dbReference type="ChEBI" id="CHEBI:58223"/>
        <dbReference type="ChEBI" id="CHEBI:58401"/>
        <dbReference type="ChEBI" id="CHEBI:58892"/>
        <dbReference type="EC" id="2.4.1.250"/>
    </reaction>
</comment>